<dbReference type="InterPro" id="IPR011701">
    <property type="entry name" value="MFS"/>
</dbReference>
<sequence>MKKSLIALAFGTLALGMTEFVMMGILADVANALGITIPQAGHLVSAYALGVTCGAPLLAVAKQFRPKSILLFLVCLIFIGALISSVAQSYEMLLMARFISGLPHGAYFGVASIVAVRLADEGHKTGAVSTMIAGMTVANLLGVPLETALSAHISWRMPFIIISFYSLLVIYYIWKWVPQLEVTPSNGYKGQFRFLKTGAPWLILGATMLGNGGVFCFYSYVTPILTSDGGIPYEYMSAIMILAGFGMVVGNLVSGKLSDRYTPGRVATAMMLFAAASLMSVFIFAHNGWVAAAFTVFSVLSMFAMSSPQQYLILKHAPGGEMLGGACIQMAFNMGNAVGAFLGGLPIEAGLDDRYAAIVGAPMALGAAVLMTAFCVKYEKNKV</sequence>
<keyword evidence="4 6" id="KW-1133">Transmembrane helix</keyword>
<feature type="transmembrane region" description="Helical" evidence="6">
    <location>
        <begin position="355"/>
        <end position="376"/>
    </location>
</feature>
<dbReference type="Gene3D" id="1.20.1250.20">
    <property type="entry name" value="MFS general substrate transporter like domains"/>
    <property type="match status" value="2"/>
</dbReference>
<feature type="transmembrane region" description="Helical" evidence="6">
    <location>
        <begin position="266"/>
        <end position="285"/>
    </location>
</feature>
<gene>
    <name evidence="8" type="ORF">ST44_03000</name>
</gene>
<dbReference type="EMBL" id="JXQK01000031">
    <property type="protein sequence ID" value="KIP64184.1"/>
    <property type="molecule type" value="Genomic_DNA"/>
</dbReference>
<evidence type="ECO:0000256" key="2">
    <source>
        <dbReference type="ARBA" id="ARBA00022475"/>
    </source>
</evidence>
<evidence type="ECO:0000256" key="4">
    <source>
        <dbReference type="ARBA" id="ARBA00022989"/>
    </source>
</evidence>
<name>A0A0D0IXS5_9BACT</name>
<keyword evidence="2" id="KW-1003">Cell membrane</keyword>
<organism evidence="8 9">
    <name type="scientific">Prevotella pectinovora</name>
    <dbReference type="NCBI Taxonomy" id="1602169"/>
    <lineage>
        <taxon>Bacteria</taxon>
        <taxon>Pseudomonadati</taxon>
        <taxon>Bacteroidota</taxon>
        <taxon>Bacteroidia</taxon>
        <taxon>Bacteroidales</taxon>
        <taxon>Prevotellaceae</taxon>
        <taxon>Prevotella</taxon>
    </lineage>
</organism>
<proteinExistence type="predicted"/>
<dbReference type="SUPFAM" id="SSF103473">
    <property type="entry name" value="MFS general substrate transporter"/>
    <property type="match status" value="1"/>
</dbReference>
<keyword evidence="5 6" id="KW-0472">Membrane</keyword>
<feature type="domain" description="Major facilitator superfamily (MFS) profile" evidence="7">
    <location>
        <begin position="4"/>
        <end position="383"/>
    </location>
</feature>
<feature type="transmembrane region" description="Helical" evidence="6">
    <location>
        <begin position="68"/>
        <end position="86"/>
    </location>
</feature>
<dbReference type="InterPro" id="IPR036259">
    <property type="entry name" value="MFS_trans_sf"/>
</dbReference>
<dbReference type="AlphaFoldDB" id="A0A0D0IXS5"/>
<dbReference type="PANTHER" id="PTHR43124">
    <property type="entry name" value="PURINE EFFLUX PUMP PBUE"/>
    <property type="match status" value="1"/>
</dbReference>
<evidence type="ECO:0000256" key="1">
    <source>
        <dbReference type="ARBA" id="ARBA00004651"/>
    </source>
</evidence>
<evidence type="ECO:0000259" key="7">
    <source>
        <dbReference type="PROSITE" id="PS50850"/>
    </source>
</evidence>
<dbReference type="PROSITE" id="PS50850">
    <property type="entry name" value="MFS"/>
    <property type="match status" value="1"/>
</dbReference>
<dbReference type="InterPro" id="IPR020846">
    <property type="entry name" value="MFS_dom"/>
</dbReference>
<comment type="subcellular location">
    <subcellularLocation>
        <location evidence="1">Cell membrane</location>
        <topology evidence="1">Multi-pass membrane protein</topology>
    </subcellularLocation>
</comment>
<dbReference type="Proteomes" id="UP000032046">
    <property type="component" value="Unassembled WGS sequence"/>
</dbReference>
<feature type="transmembrane region" description="Helical" evidence="6">
    <location>
        <begin position="233"/>
        <end position="254"/>
    </location>
</feature>
<dbReference type="InterPro" id="IPR050189">
    <property type="entry name" value="MFS_Efflux_Transporters"/>
</dbReference>
<feature type="transmembrane region" description="Helical" evidence="6">
    <location>
        <begin position="44"/>
        <end position="61"/>
    </location>
</feature>
<dbReference type="GO" id="GO:0005886">
    <property type="term" value="C:plasma membrane"/>
    <property type="evidence" value="ECO:0007669"/>
    <property type="project" value="UniProtKB-SubCell"/>
</dbReference>
<feature type="transmembrane region" description="Helical" evidence="6">
    <location>
        <begin position="291"/>
        <end position="311"/>
    </location>
</feature>
<evidence type="ECO:0000313" key="8">
    <source>
        <dbReference type="EMBL" id="KIP64184.1"/>
    </source>
</evidence>
<feature type="transmembrane region" description="Helical" evidence="6">
    <location>
        <begin position="157"/>
        <end position="177"/>
    </location>
</feature>
<evidence type="ECO:0000313" key="9">
    <source>
        <dbReference type="Proteomes" id="UP000032046"/>
    </source>
</evidence>
<feature type="transmembrane region" description="Helical" evidence="6">
    <location>
        <begin position="126"/>
        <end position="145"/>
    </location>
</feature>
<reference evidence="8 9" key="1">
    <citation type="submission" date="2015-01" db="EMBL/GenBank/DDBJ databases">
        <title>Comparative genomics of non-oral Prevotella species.</title>
        <authorList>
            <person name="Accetto T."/>
            <person name="Nograsek B."/>
            <person name="Avgustin G."/>
        </authorList>
    </citation>
    <scope>NUCLEOTIDE SEQUENCE [LARGE SCALE GENOMIC DNA]</scope>
    <source>
        <strain evidence="8 9">P5-119</strain>
    </source>
</reference>
<protein>
    <submittedName>
        <fullName evidence="8">MFS transporter</fullName>
    </submittedName>
</protein>
<keyword evidence="9" id="KW-1185">Reference proteome</keyword>
<feature type="transmembrane region" description="Helical" evidence="6">
    <location>
        <begin position="198"/>
        <end position="221"/>
    </location>
</feature>
<feature type="transmembrane region" description="Helical" evidence="6">
    <location>
        <begin position="98"/>
        <end position="119"/>
    </location>
</feature>
<comment type="caution">
    <text evidence="8">The sequence shown here is derived from an EMBL/GenBank/DDBJ whole genome shotgun (WGS) entry which is preliminary data.</text>
</comment>
<dbReference type="Pfam" id="PF07690">
    <property type="entry name" value="MFS_1"/>
    <property type="match status" value="1"/>
</dbReference>
<dbReference type="GO" id="GO:0022857">
    <property type="term" value="F:transmembrane transporter activity"/>
    <property type="evidence" value="ECO:0007669"/>
    <property type="project" value="InterPro"/>
</dbReference>
<dbReference type="RefSeq" id="WP_042517968.1">
    <property type="nucleotide sequence ID" value="NZ_JXQK01000031.1"/>
</dbReference>
<evidence type="ECO:0000256" key="6">
    <source>
        <dbReference type="SAM" id="Phobius"/>
    </source>
</evidence>
<evidence type="ECO:0000256" key="3">
    <source>
        <dbReference type="ARBA" id="ARBA00022692"/>
    </source>
</evidence>
<dbReference type="PANTHER" id="PTHR43124:SF6">
    <property type="entry name" value="TRANSPORTER ARAJ-RELATED"/>
    <property type="match status" value="1"/>
</dbReference>
<dbReference type="CDD" id="cd17324">
    <property type="entry name" value="MFS_NepI_like"/>
    <property type="match status" value="1"/>
</dbReference>
<feature type="transmembrane region" description="Helical" evidence="6">
    <location>
        <begin position="323"/>
        <end position="343"/>
    </location>
</feature>
<dbReference type="STRING" id="1602171.ST44_03000"/>
<evidence type="ECO:0000256" key="5">
    <source>
        <dbReference type="ARBA" id="ARBA00023136"/>
    </source>
</evidence>
<keyword evidence="3 6" id="KW-0812">Transmembrane</keyword>
<accession>A0A0D0IXS5</accession>